<reference evidence="4 5" key="1">
    <citation type="submission" date="2024-11" db="EMBL/GenBank/DDBJ databases">
        <title>Chromosome-level genome assembly of Eucalyptus globulus Labill. provides insights into its genome evolution.</title>
        <authorList>
            <person name="Li X."/>
        </authorList>
    </citation>
    <scope>NUCLEOTIDE SEQUENCE [LARGE SCALE GENOMIC DNA]</scope>
    <source>
        <strain evidence="4">CL2024</strain>
        <tissue evidence="4">Fresh tender leaves</tissue>
    </source>
</reference>
<comment type="caution">
    <text evidence="4">The sequence shown here is derived from an EMBL/GenBank/DDBJ whole genome shotgun (WGS) entry which is preliminary data.</text>
</comment>
<dbReference type="AlphaFoldDB" id="A0ABD3J0V2"/>
<evidence type="ECO:0000256" key="2">
    <source>
        <dbReference type="ARBA" id="ARBA00022803"/>
    </source>
</evidence>
<feature type="region of interest" description="Disordered" evidence="3">
    <location>
        <begin position="55"/>
        <end position="109"/>
    </location>
</feature>
<dbReference type="SUPFAM" id="SSF48452">
    <property type="entry name" value="TPR-like"/>
    <property type="match status" value="1"/>
</dbReference>
<dbReference type="InterPro" id="IPR031101">
    <property type="entry name" value="Ctr9"/>
</dbReference>
<gene>
    <name evidence="4" type="ORF">ACJRO7_005964</name>
</gene>
<organism evidence="4 5">
    <name type="scientific">Eucalyptus globulus</name>
    <name type="common">Tasmanian blue gum</name>
    <dbReference type="NCBI Taxonomy" id="34317"/>
    <lineage>
        <taxon>Eukaryota</taxon>
        <taxon>Viridiplantae</taxon>
        <taxon>Streptophyta</taxon>
        <taxon>Embryophyta</taxon>
        <taxon>Tracheophyta</taxon>
        <taxon>Spermatophyta</taxon>
        <taxon>Magnoliopsida</taxon>
        <taxon>eudicotyledons</taxon>
        <taxon>Gunneridae</taxon>
        <taxon>Pentapetalae</taxon>
        <taxon>rosids</taxon>
        <taxon>malvids</taxon>
        <taxon>Myrtales</taxon>
        <taxon>Myrtaceae</taxon>
        <taxon>Myrtoideae</taxon>
        <taxon>Eucalypteae</taxon>
        <taxon>Eucalyptus</taxon>
    </lineage>
</organism>
<evidence type="ECO:0000313" key="4">
    <source>
        <dbReference type="EMBL" id="KAL3721235.1"/>
    </source>
</evidence>
<name>A0ABD3J0V2_EUCGL</name>
<dbReference type="InterPro" id="IPR011990">
    <property type="entry name" value="TPR-like_helical_dom_sf"/>
</dbReference>
<dbReference type="PANTHER" id="PTHR14027:SF2">
    <property type="entry name" value="RNA POLYMERASE-ASSOCIATED PROTEIN CTR9 HOMOLOG"/>
    <property type="match status" value="1"/>
</dbReference>
<dbReference type="EMBL" id="JBJKBG010000010">
    <property type="protein sequence ID" value="KAL3721235.1"/>
    <property type="molecule type" value="Genomic_DNA"/>
</dbReference>
<feature type="compositionally biased region" description="Polar residues" evidence="3">
    <location>
        <begin position="9"/>
        <end position="24"/>
    </location>
</feature>
<evidence type="ECO:0000313" key="5">
    <source>
        <dbReference type="Proteomes" id="UP001634007"/>
    </source>
</evidence>
<dbReference type="PANTHER" id="PTHR14027">
    <property type="entry name" value="RNA POLYMERASE-ASSOCIATED PROTEIN CTR9"/>
    <property type="match status" value="1"/>
</dbReference>
<keyword evidence="5" id="KW-1185">Reference proteome</keyword>
<keyword evidence="1" id="KW-0677">Repeat</keyword>
<accession>A0ABD3J0V2</accession>
<feature type="region of interest" description="Disordered" evidence="3">
    <location>
        <begin position="1"/>
        <end position="25"/>
    </location>
</feature>
<dbReference type="Pfam" id="PF13432">
    <property type="entry name" value="TPR_16"/>
    <property type="match status" value="1"/>
</dbReference>
<evidence type="ECO:0000256" key="3">
    <source>
        <dbReference type="SAM" id="MobiDB-lite"/>
    </source>
</evidence>
<dbReference type="Proteomes" id="UP001634007">
    <property type="component" value="Unassembled WGS sequence"/>
</dbReference>
<proteinExistence type="predicted"/>
<protein>
    <submittedName>
        <fullName evidence="4">Uncharacterized protein</fullName>
    </submittedName>
</protein>
<sequence>MVTRVLSGDEQQAARSKVEQSSGAATKRRVLRIMSLAATVCRNFNPFGLRRITCSSSESNPRRGFGTKKTNKISKDGDPSSQKRKSTLDQPGRLPSQAPGVSSRFDGNYRKSTSTDLDFEERLKAVRRSAIEQKKVDEMKGFGAIDYDAPVDTDDKTIGLGTKIGVGLAVVIFGLVFALGDFLPSGSDSPSEEAVVTNKKLSEEEKATLQKRLQEFEATLTTSPRDTTVLEGAAVTLAELGEYTKAAARLEELTKEKSNDPDAFRLLGEVKFELKDYEGSAAAYRTASKLSTDINFEVLRGLTNALLAAKKPDEAVRVLLASRDLMNSKKPNVEADGNTMERSKQNVDPIQVDLLLGKAYSDWGHVSDAVSVYDGLIYSHPNDFRGYLAKGIILKENGRAGDAERMFIQARFFAPEKAKALVNRYAGQ</sequence>
<keyword evidence="2" id="KW-0802">TPR repeat</keyword>
<evidence type="ECO:0000256" key="1">
    <source>
        <dbReference type="ARBA" id="ARBA00022737"/>
    </source>
</evidence>
<dbReference type="Gene3D" id="1.25.40.10">
    <property type="entry name" value="Tetratricopeptide repeat domain"/>
    <property type="match status" value="2"/>
</dbReference>